<reference evidence="1" key="1">
    <citation type="submission" date="2014-09" db="EMBL/GenBank/DDBJ databases">
        <authorList>
            <person name="Magalhaes I.L.F."/>
            <person name="Oliveira U."/>
            <person name="Santos F.R."/>
            <person name="Vidigal T.H.D.A."/>
            <person name="Brescovit A.D."/>
            <person name="Santos A.J."/>
        </authorList>
    </citation>
    <scope>NUCLEOTIDE SEQUENCE</scope>
    <source>
        <tissue evidence="1">Shoot tissue taken approximately 20 cm above the soil surface</tissue>
    </source>
</reference>
<dbReference type="EMBL" id="GBRH01265860">
    <property type="protein sequence ID" value="JAD32035.1"/>
    <property type="molecule type" value="Transcribed_RNA"/>
</dbReference>
<organism evidence="1">
    <name type="scientific">Arundo donax</name>
    <name type="common">Giant reed</name>
    <name type="synonym">Donax arundinaceus</name>
    <dbReference type="NCBI Taxonomy" id="35708"/>
    <lineage>
        <taxon>Eukaryota</taxon>
        <taxon>Viridiplantae</taxon>
        <taxon>Streptophyta</taxon>
        <taxon>Embryophyta</taxon>
        <taxon>Tracheophyta</taxon>
        <taxon>Spermatophyta</taxon>
        <taxon>Magnoliopsida</taxon>
        <taxon>Liliopsida</taxon>
        <taxon>Poales</taxon>
        <taxon>Poaceae</taxon>
        <taxon>PACMAD clade</taxon>
        <taxon>Arundinoideae</taxon>
        <taxon>Arundineae</taxon>
        <taxon>Arundo</taxon>
    </lineage>
</organism>
<name>A0A0A8Z5J6_ARUDO</name>
<sequence>MLVRCWLRSSLGEIPIHHGDMLVVLLQMDPSIHELFSCFLYSRSAVRTIS</sequence>
<protein>
    <submittedName>
        <fullName evidence="1">Uncharacterized protein</fullName>
    </submittedName>
</protein>
<proteinExistence type="predicted"/>
<dbReference type="AlphaFoldDB" id="A0A0A8Z5J6"/>
<accession>A0A0A8Z5J6</accession>
<reference evidence="1" key="2">
    <citation type="journal article" date="2015" name="Data Brief">
        <title>Shoot transcriptome of the giant reed, Arundo donax.</title>
        <authorList>
            <person name="Barrero R.A."/>
            <person name="Guerrero F.D."/>
            <person name="Moolhuijzen P."/>
            <person name="Goolsby J.A."/>
            <person name="Tidwell J."/>
            <person name="Bellgard S.E."/>
            <person name="Bellgard M.I."/>
        </authorList>
    </citation>
    <scope>NUCLEOTIDE SEQUENCE</scope>
    <source>
        <tissue evidence="1">Shoot tissue taken approximately 20 cm above the soil surface</tissue>
    </source>
</reference>
<evidence type="ECO:0000313" key="1">
    <source>
        <dbReference type="EMBL" id="JAD32035.1"/>
    </source>
</evidence>